<organism evidence="2 3">
    <name type="scientific">Phlebotomus papatasi</name>
    <name type="common">Sandfly</name>
    <dbReference type="NCBI Taxonomy" id="29031"/>
    <lineage>
        <taxon>Eukaryota</taxon>
        <taxon>Metazoa</taxon>
        <taxon>Ecdysozoa</taxon>
        <taxon>Arthropoda</taxon>
        <taxon>Hexapoda</taxon>
        <taxon>Insecta</taxon>
        <taxon>Pterygota</taxon>
        <taxon>Neoptera</taxon>
        <taxon>Endopterygota</taxon>
        <taxon>Diptera</taxon>
        <taxon>Nematocera</taxon>
        <taxon>Psychodoidea</taxon>
        <taxon>Psychodidae</taxon>
        <taxon>Phlebotomus</taxon>
        <taxon>Phlebotomus</taxon>
    </lineage>
</organism>
<dbReference type="InterPro" id="IPR031729">
    <property type="entry name" value="Fanconi_A_N"/>
</dbReference>
<dbReference type="EMBL" id="AJVK01013858">
    <property type="status" value="NOT_ANNOTATED_CDS"/>
    <property type="molecule type" value="Genomic_DNA"/>
</dbReference>
<dbReference type="Proteomes" id="UP000092462">
    <property type="component" value="Unassembled WGS sequence"/>
</dbReference>
<protein>
    <recommendedName>
        <fullName evidence="1">Fanconi anaemia group A protein N-terminal domain-containing protein</fullName>
    </recommendedName>
</protein>
<feature type="domain" description="Fanconi anaemia group A protein N-terminal" evidence="1">
    <location>
        <begin position="61"/>
        <end position="220"/>
    </location>
</feature>
<dbReference type="AlphaFoldDB" id="A0A1B0DBZ3"/>
<proteinExistence type="predicted"/>
<reference evidence="2" key="1">
    <citation type="submission" date="2022-08" db="UniProtKB">
        <authorList>
            <consortium name="EnsemblMetazoa"/>
        </authorList>
    </citation>
    <scope>IDENTIFICATION</scope>
    <source>
        <strain evidence="2">Israel</strain>
    </source>
</reference>
<evidence type="ECO:0000259" key="1">
    <source>
        <dbReference type="Pfam" id="PF15865"/>
    </source>
</evidence>
<dbReference type="VEuPathDB" id="VectorBase:PPAI005332"/>
<dbReference type="EnsemblMetazoa" id="PPAI005332-RA">
    <property type="protein sequence ID" value="PPAI005332-PA"/>
    <property type="gene ID" value="PPAI005332"/>
</dbReference>
<sequence length="245" mass="28593">MVDGSQIFLQKRLYACEWQVGSPHLMAVLQQEGLFNISLYLTNLSNADDANNILNDLLEITKMHRECLESLLSSMIKNNFSEWKFSLAIFNFILTSVSQDDRLFVKKFVESFFWKACITRSEQKFQIFLLFIREISYASGEAKKTTYATWYKATISEMTYKIQPEDFRVTIAYLINFTHLEEDMDFLNVHIKTYISAPARCQDIVQEFKQISRIRLNSLTTQTEKLEKVVQVSGDEDCDCVIFID</sequence>
<accession>A0A1B0DBZ3</accession>
<keyword evidence="3" id="KW-1185">Reference proteome</keyword>
<dbReference type="Pfam" id="PF15865">
    <property type="entry name" value="Fanconi_A_N"/>
    <property type="match status" value="1"/>
</dbReference>
<evidence type="ECO:0000313" key="2">
    <source>
        <dbReference type="EnsemblMetazoa" id="PPAI005332-PA"/>
    </source>
</evidence>
<dbReference type="VEuPathDB" id="VectorBase:PPAPM1_008754"/>
<evidence type="ECO:0000313" key="3">
    <source>
        <dbReference type="Proteomes" id="UP000092462"/>
    </source>
</evidence>
<name>A0A1B0DBZ3_PHLPP</name>